<keyword evidence="7" id="KW-0460">Magnesium</keyword>
<dbReference type="GO" id="GO:0046656">
    <property type="term" value="P:folic acid biosynthetic process"/>
    <property type="evidence" value="ECO:0007669"/>
    <property type="project" value="UniProtKB-KW"/>
</dbReference>
<dbReference type="NCBIfam" id="TIGR01496">
    <property type="entry name" value="DHPS"/>
    <property type="match status" value="1"/>
</dbReference>
<evidence type="ECO:0000313" key="10">
    <source>
        <dbReference type="EMBL" id="KGK98984.1"/>
    </source>
</evidence>
<evidence type="ECO:0000259" key="9">
    <source>
        <dbReference type="PROSITE" id="PS50972"/>
    </source>
</evidence>
<dbReference type="EMBL" id="JRHO01000009">
    <property type="protein sequence ID" value="KGK98984.1"/>
    <property type="molecule type" value="Genomic_DNA"/>
</dbReference>
<dbReference type="PROSITE" id="PS00793">
    <property type="entry name" value="DHPS_2"/>
    <property type="match status" value="1"/>
</dbReference>
<dbReference type="RefSeq" id="WP_048193415.1">
    <property type="nucleotide sequence ID" value="NZ_CAAGSM010000002.1"/>
</dbReference>
<dbReference type="Pfam" id="PF00809">
    <property type="entry name" value="Pterin_bind"/>
    <property type="match status" value="1"/>
</dbReference>
<dbReference type="GO" id="GO:0046872">
    <property type="term" value="F:metal ion binding"/>
    <property type="evidence" value="ECO:0007669"/>
    <property type="project" value="UniProtKB-KW"/>
</dbReference>
<organism evidence="10 11">
    <name type="scientific">Methanococcoides methylutens</name>
    <dbReference type="NCBI Taxonomy" id="2226"/>
    <lineage>
        <taxon>Archaea</taxon>
        <taxon>Methanobacteriati</taxon>
        <taxon>Methanobacteriota</taxon>
        <taxon>Stenosarchaea group</taxon>
        <taxon>Methanomicrobia</taxon>
        <taxon>Methanosarcinales</taxon>
        <taxon>Methanosarcinaceae</taxon>
        <taxon>Methanococcoides</taxon>
    </lineage>
</organism>
<evidence type="ECO:0000256" key="1">
    <source>
        <dbReference type="ARBA" id="ARBA00000012"/>
    </source>
</evidence>
<dbReference type="InterPro" id="IPR011005">
    <property type="entry name" value="Dihydropteroate_synth-like_sf"/>
</dbReference>
<feature type="domain" description="Pterin-binding" evidence="9">
    <location>
        <begin position="18"/>
        <end position="266"/>
    </location>
</feature>
<keyword evidence="8" id="KW-0289">Folate biosynthesis</keyword>
<keyword evidence="5" id="KW-0808">Transferase</keyword>
<gene>
    <name evidence="10" type="ORF">LI82_02785</name>
</gene>
<dbReference type="OrthoDB" id="371861at2157"/>
<evidence type="ECO:0000313" key="11">
    <source>
        <dbReference type="Proteomes" id="UP000029859"/>
    </source>
</evidence>
<dbReference type="InterPro" id="IPR000489">
    <property type="entry name" value="Pterin-binding_dom"/>
</dbReference>
<name>A0A099T255_METMT</name>
<comment type="pathway">
    <text evidence="3">Cofactor biosynthesis; tetrahydrofolate biosynthesis; 7,8-dihydrofolate from 2-amino-4-hydroxy-6-hydroxymethyl-7,8-dihydropteridine diphosphate and 4-aminobenzoate: step 1/2.</text>
</comment>
<dbReference type="PANTHER" id="PTHR20941:SF1">
    <property type="entry name" value="FOLIC ACID SYNTHESIS PROTEIN FOL1"/>
    <property type="match status" value="1"/>
</dbReference>
<comment type="caution">
    <text evidence="10">The sequence shown here is derived from an EMBL/GenBank/DDBJ whole genome shotgun (WGS) entry which is preliminary data.</text>
</comment>
<accession>A0A099T255</accession>
<dbReference type="GO" id="GO:0046654">
    <property type="term" value="P:tetrahydrofolate biosynthetic process"/>
    <property type="evidence" value="ECO:0007669"/>
    <property type="project" value="TreeGrafter"/>
</dbReference>
<sequence length="410" mass="44444">MVVDVDICGLKVGDEHPVRLMGVINLSRESFYKGSVVDADSVLDVAYKMVNDGATIIDLGARSTWPLADPITKQEECDRLLPALELLKDNLDAVISVDTVFSDIAEKALEKGADVVNDVAGFATDGGMLDVVADHGCPAVVMAAGKLPGDPLGMDAIMRSLDDILVRSEERGIDTDQLILDPAIGKWVPEKLPMYDLETIDQFERLKVFEKPLLAAISRKSFIGDLLNKPATERLYGSLAAAAIVVQKGAHIIRTHDVAETLDVVQIAGAIRSRQPMVEENGFEVSVLDIANPDDAALAMRNIGVTGTGSTIMKGKTVNRVLKISNITTTEALIIKQEILARGGDAALERDAVSHETEKTDVIVMGTLLQVRKLADKLECQARNLPLISKMIKDALKQESDIEYSYMNKI</sequence>
<protein>
    <recommendedName>
        <fullName evidence="4">dihydropteroate synthase</fullName>
        <ecNumber evidence="4">2.5.1.15</ecNumber>
    </recommendedName>
</protein>
<comment type="cofactor">
    <cofactor evidence="2">
        <name>Mg(2+)</name>
        <dbReference type="ChEBI" id="CHEBI:18420"/>
    </cofactor>
</comment>
<dbReference type="Proteomes" id="UP000029859">
    <property type="component" value="Unassembled WGS sequence"/>
</dbReference>
<evidence type="ECO:0000256" key="8">
    <source>
        <dbReference type="ARBA" id="ARBA00022909"/>
    </source>
</evidence>
<keyword evidence="11" id="KW-1185">Reference proteome</keyword>
<dbReference type="GO" id="GO:0004156">
    <property type="term" value="F:dihydropteroate synthase activity"/>
    <property type="evidence" value="ECO:0007669"/>
    <property type="project" value="UniProtKB-EC"/>
</dbReference>
<evidence type="ECO:0000256" key="7">
    <source>
        <dbReference type="ARBA" id="ARBA00022842"/>
    </source>
</evidence>
<reference evidence="10 11" key="1">
    <citation type="submission" date="2014-09" db="EMBL/GenBank/DDBJ databases">
        <title>Draft genome sequence of an obligately methylotrophic methanogen, Methanococcoides methylutens, isolated from marine sediment.</title>
        <authorList>
            <person name="Guan Y."/>
            <person name="Ngugi D.K."/>
            <person name="Blom J."/>
            <person name="Ali S."/>
            <person name="Ferry J.G."/>
            <person name="Stingl U."/>
        </authorList>
    </citation>
    <scope>NUCLEOTIDE SEQUENCE [LARGE SCALE GENOMIC DNA]</scope>
    <source>
        <strain evidence="10 11">DSM 2657</strain>
    </source>
</reference>
<evidence type="ECO:0000256" key="3">
    <source>
        <dbReference type="ARBA" id="ARBA00004763"/>
    </source>
</evidence>
<keyword evidence="6" id="KW-0479">Metal-binding</keyword>
<comment type="catalytic activity">
    <reaction evidence="1">
        <text>(7,8-dihydropterin-6-yl)methyl diphosphate + 4-aminobenzoate = 7,8-dihydropteroate + diphosphate</text>
        <dbReference type="Rhea" id="RHEA:19949"/>
        <dbReference type="ChEBI" id="CHEBI:17836"/>
        <dbReference type="ChEBI" id="CHEBI:17839"/>
        <dbReference type="ChEBI" id="CHEBI:33019"/>
        <dbReference type="ChEBI" id="CHEBI:72950"/>
        <dbReference type="EC" id="2.5.1.15"/>
    </reaction>
</comment>
<proteinExistence type="predicted"/>
<evidence type="ECO:0000256" key="4">
    <source>
        <dbReference type="ARBA" id="ARBA00012458"/>
    </source>
</evidence>
<dbReference type="SUPFAM" id="SSF51717">
    <property type="entry name" value="Dihydropteroate synthetase-like"/>
    <property type="match status" value="1"/>
</dbReference>
<dbReference type="InterPro" id="IPR006390">
    <property type="entry name" value="DHP_synth_dom"/>
</dbReference>
<dbReference type="InterPro" id="IPR045031">
    <property type="entry name" value="DHP_synth-like"/>
</dbReference>
<dbReference type="Gene3D" id="3.20.20.20">
    <property type="entry name" value="Dihydropteroate synthase-like"/>
    <property type="match status" value="1"/>
</dbReference>
<evidence type="ECO:0000256" key="5">
    <source>
        <dbReference type="ARBA" id="ARBA00022679"/>
    </source>
</evidence>
<dbReference type="EC" id="2.5.1.15" evidence="4"/>
<evidence type="ECO:0000256" key="6">
    <source>
        <dbReference type="ARBA" id="ARBA00022723"/>
    </source>
</evidence>
<dbReference type="PANTHER" id="PTHR20941">
    <property type="entry name" value="FOLATE SYNTHESIS PROTEINS"/>
    <property type="match status" value="1"/>
</dbReference>
<dbReference type="PROSITE" id="PS50972">
    <property type="entry name" value="PTERIN_BINDING"/>
    <property type="match status" value="1"/>
</dbReference>
<evidence type="ECO:0000256" key="2">
    <source>
        <dbReference type="ARBA" id="ARBA00001946"/>
    </source>
</evidence>
<dbReference type="AlphaFoldDB" id="A0A099T255"/>